<keyword evidence="4" id="KW-1185">Reference proteome</keyword>
<dbReference type="RefSeq" id="WP_311617537.1">
    <property type="nucleotide sequence ID" value="NZ_JAVREV010000005.1"/>
</dbReference>
<dbReference type="Pfam" id="PF26571">
    <property type="entry name" value="VldE"/>
    <property type="match status" value="1"/>
</dbReference>
<sequence>MPERTTGKRSHRVIGGACAALVLLGVTAYAVTQSGEDRDRRGPPRCSVAGPDGERAFTLRPEQAASAATIGAVASARGLPERAVTIAIATAMQESSLRNIDYGDRDSLGLFQQRPSMGWGSEAEVMDPVYAAGAFYDRLVDVPGYLTLPLTVAAQEVQRSAFPDAYARHEEEAALLAGALTGRAEAALSCSWTVAEQPAGQPREVHERMMREFGEGVQPIGEGARLTVPLRGGEETRRGWELAHWAVAHSAELGIERISYGNRVWEARRSGDGWQEAAAESMAGAPELRLSVFAPAEPIP</sequence>
<accession>A0ABU2S2F5</accession>
<name>A0ABU2S2F5_9ACTN</name>
<reference evidence="4" key="1">
    <citation type="submission" date="2023-07" db="EMBL/GenBank/DDBJ databases">
        <title>30 novel species of actinomycetes from the DSMZ collection.</title>
        <authorList>
            <person name="Nouioui I."/>
        </authorList>
    </citation>
    <scope>NUCLEOTIDE SEQUENCE [LARGE SCALE GENOMIC DNA]</scope>
    <source>
        <strain evidence="4">DSM 41886</strain>
    </source>
</reference>
<dbReference type="Proteomes" id="UP001183615">
    <property type="component" value="Unassembled WGS sequence"/>
</dbReference>
<evidence type="ECO:0000313" key="3">
    <source>
        <dbReference type="EMBL" id="MDT0443162.1"/>
    </source>
</evidence>
<gene>
    <name evidence="3" type="ORF">RM779_11215</name>
</gene>
<feature type="region of interest" description="Disordered" evidence="1">
    <location>
        <begin position="33"/>
        <end position="53"/>
    </location>
</feature>
<evidence type="ECO:0000256" key="1">
    <source>
        <dbReference type="SAM" id="MobiDB-lite"/>
    </source>
</evidence>
<protein>
    <recommendedName>
        <fullName evidence="2">ARB-07466-like C-terminal domain-containing protein</fullName>
    </recommendedName>
</protein>
<feature type="domain" description="ARB-07466-like C-terminal" evidence="2">
    <location>
        <begin position="231"/>
        <end position="278"/>
    </location>
</feature>
<proteinExistence type="predicted"/>
<comment type="caution">
    <text evidence="3">The sequence shown here is derived from an EMBL/GenBank/DDBJ whole genome shotgun (WGS) entry which is preliminary data.</text>
</comment>
<dbReference type="InterPro" id="IPR058593">
    <property type="entry name" value="ARB_07466-like_C"/>
</dbReference>
<dbReference type="EMBL" id="JAVREV010000005">
    <property type="protein sequence ID" value="MDT0443162.1"/>
    <property type="molecule type" value="Genomic_DNA"/>
</dbReference>
<evidence type="ECO:0000313" key="4">
    <source>
        <dbReference type="Proteomes" id="UP001183615"/>
    </source>
</evidence>
<evidence type="ECO:0000259" key="2">
    <source>
        <dbReference type="Pfam" id="PF26571"/>
    </source>
</evidence>
<organism evidence="3 4">
    <name type="scientific">Streptomyces johnsoniae</name>
    <dbReference type="NCBI Taxonomy" id="3075532"/>
    <lineage>
        <taxon>Bacteria</taxon>
        <taxon>Bacillati</taxon>
        <taxon>Actinomycetota</taxon>
        <taxon>Actinomycetes</taxon>
        <taxon>Kitasatosporales</taxon>
        <taxon>Streptomycetaceae</taxon>
        <taxon>Streptomyces</taxon>
    </lineage>
</organism>